<reference evidence="2 3" key="1">
    <citation type="journal article" date="2013" name="Mol. Biol. Evol.">
        <title>Evolutionary and population genomics of the cavity causing bacteria Streptococcus mutans.</title>
        <authorList>
            <person name="Cornejo O.E."/>
            <person name="Lefebure T."/>
            <person name="Pavinski Bitar P.D."/>
            <person name="Lang P."/>
            <person name="Richards V.P."/>
            <person name="Eilertson K."/>
            <person name="Do T."/>
            <person name="Beighton D."/>
            <person name="Zeng L."/>
            <person name="Ahn S.J."/>
            <person name="Burne R.A."/>
            <person name="Siepel A."/>
            <person name="Bustamante C.D."/>
            <person name="Stanhope M.J."/>
        </authorList>
    </citation>
    <scope>NUCLEOTIDE SEQUENCE [LARGE SCALE GENOMIC DNA]</scope>
    <source>
        <strain evidence="2 3">SM6</strain>
    </source>
</reference>
<evidence type="ECO:0000313" key="3">
    <source>
        <dbReference type="Proteomes" id="UP000011676"/>
    </source>
</evidence>
<dbReference type="RefSeq" id="WP_002263356.1">
    <property type="nucleotide sequence ID" value="NZ_AHSR01000028.1"/>
</dbReference>
<keyword evidence="1" id="KW-0472">Membrane</keyword>
<gene>
    <name evidence="2" type="ORF">SMU82_06679</name>
</gene>
<name>A0A829BLY8_STRMG</name>
<proteinExistence type="predicted"/>
<dbReference type="AlphaFoldDB" id="A0A829BLY8"/>
<feature type="transmembrane region" description="Helical" evidence="1">
    <location>
        <begin position="103"/>
        <end position="121"/>
    </location>
</feature>
<dbReference type="EMBL" id="AHSR01000028">
    <property type="protein sequence ID" value="EMC23494.1"/>
    <property type="molecule type" value="Genomic_DNA"/>
</dbReference>
<feature type="transmembrane region" description="Helical" evidence="1">
    <location>
        <begin position="16"/>
        <end position="39"/>
    </location>
</feature>
<dbReference type="Proteomes" id="UP000011676">
    <property type="component" value="Unassembled WGS sequence"/>
</dbReference>
<comment type="caution">
    <text evidence="2">The sequence shown here is derived from an EMBL/GenBank/DDBJ whole genome shotgun (WGS) entry which is preliminary data.</text>
</comment>
<evidence type="ECO:0008006" key="4">
    <source>
        <dbReference type="Google" id="ProtNLM"/>
    </source>
</evidence>
<keyword evidence="1" id="KW-1133">Transmembrane helix</keyword>
<feature type="transmembrane region" description="Helical" evidence="1">
    <location>
        <begin position="127"/>
        <end position="144"/>
    </location>
</feature>
<keyword evidence="1" id="KW-0812">Transmembrane</keyword>
<organism evidence="2 3">
    <name type="scientific">Streptococcus mutans SM6</name>
    <dbReference type="NCBI Taxonomy" id="857119"/>
    <lineage>
        <taxon>Bacteria</taxon>
        <taxon>Bacillati</taxon>
        <taxon>Bacillota</taxon>
        <taxon>Bacilli</taxon>
        <taxon>Lactobacillales</taxon>
        <taxon>Streptococcaceae</taxon>
        <taxon>Streptococcus</taxon>
    </lineage>
</organism>
<accession>A0A829BLY8</accession>
<sequence>MISYEKTARAFKSSTIAIAVLNILTFVLGLWGLLGIVSIQQAMKNGTIDKFNLTAKQLAAVKQSITPLSISITILAIIIAATIAVFCFLNLSKLKKQQTISFIPYYLGIGIKTFDIIYSLIFGTFAVFSLIIQIAFIVLYFYTIQKARILAEKEEA</sequence>
<protein>
    <recommendedName>
        <fullName evidence="4">DUF2975 domain-containing protein</fullName>
    </recommendedName>
</protein>
<feature type="transmembrane region" description="Helical" evidence="1">
    <location>
        <begin position="68"/>
        <end position="91"/>
    </location>
</feature>
<evidence type="ECO:0000256" key="1">
    <source>
        <dbReference type="SAM" id="Phobius"/>
    </source>
</evidence>
<dbReference type="GeneID" id="93858713"/>
<evidence type="ECO:0000313" key="2">
    <source>
        <dbReference type="EMBL" id="EMC23494.1"/>
    </source>
</evidence>